<protein>
    <submittedName>
        <fullName evidence="1">Uncharacterized protein</fullName>
    </submittedName>
</protein>
<accession>A0A382K6D9</accession>
<evidence type="ECO:0000313" key="1">
    <source>
        <dbReference type="EMBL" id="SVC19093.1"/>
    </source>
</evidence>
<sequence>MKWFAGILIVAVMTAHLILGSNMNMHEEHQLEYEKDLPTTNYEGTINGKYFFRMAFTREDNTLSGTLINTYKKENEIFGTIDDEDSFVLTEYEDGQKAGVLEGRIVQGGGIRGTWSTPDGKKWFPFFLVKTTG</sequence>
<organism evidence="1">
    <name type="scientific">marine metagenome</name>
    <dbReference type="NCBI Taxonomy" id="408172"/>
    <lineage>
        <taxon>unclassified sequences</taxon>
        <taxon>metagenomes</taxon>
        <taxon>ecological metagenomes</taxon>
    </lineage>
</organism>
<dbReference type="AlphaFoldDB" id="A0A382K6D9"/>
<gene>
    <name evidence="1" type="ORF">METZ01_LOCUS271947</name>
</gene>
<reference evidence="1" key="1">
    <citation type="submission" date="2018-05" db="EMBL/GenBank/DDBJ databases">
        <authorList>
            <person name="Lanie J.A."/>
            <person name="Ng W.-L."/>
            <person name="Kazmierczak K.M."/>
            <person name="Andrzejewski T.M."/>
            <person name="Davidsen T.M."/>
            <person name="Wayne K.J."/>
            <person name="Tettelin H."/>
            <person name="Glass J.I."/>
            <person name="Rusch D."/>
            <person name="Podicherti R."/>
            <person name="Tsui H.-C.T."/>
            <person name="Winkler M.E."/>
        </authorList>
    </citation>
    <scope>NUCLEOTIDE SEQUENCE</scope>
</reference>
<proteinExistence type="predicted"/>
<dbReference type="EMBL" id="UINC01078221">
    <property type="protein sequence ID" value="SVC19093.1"/>
    <property type="molecule type" value="Genomic_DNA"/>
</dbReference>
<name>A0A382K6D9_9ZZZZ</name>